<accession>A0A2T8KR72</accession>
<protein>
    <submittedName>
        <fullName evidence="1">Uncharacterized protein</fullName>
    </submittedName>
</protein>
<reference evidence="1" key="1">
    <citation type="submission" date="2018-04" db="EMBL/GenBank/DDBJ databases">
        <title>WGS assembly of Panicum hallii.</title>
        <authorList>
            <person name="Lovell J."/>
            <person name="Jenkins J."/>
            <person name="Lowry D."/>
            <person name="Mamidi S."/>
            <person name="Sreedasyam A."/>
            <person name="Weng X."/>
            <person name="Barry K."/>
            <person name="Bonette J."/>
            <person name="Campitelli B."/>
            <person name="Daum C."/>
            <person name="Gordon S."/>
            <person name="Gould B."/>
            <person name="Lipzen A."/>
            <person name="Macqueen A."/>
            <person name="Palacio-Mejia J."/>
            <person name="Plott C."/>
            <person name="Shakirov E."/>
            <person name="Shu S."/>
            <person name="Yoshinaga Y."/>
            <person name="Zane M."/>
            <person name="Rokhsar D."/>
            <person name="Grimwood J."/>
            <person name="Schmutz J."/>
            <person name="Juenger T."/>
        </authorList>
    </citation>
    <scope>NUCLEOTIDE SEQUENCE [LARGE SCALE GENOMIC DNA]</scope>
    <source>
        <strain evidence="1">FIL2</strain>
    </source>
</reference>
<sequence length="67" mass="7745">MAHAKFTRRFVPVSNLPPGFTLLDFQELLAPFGPLPMWDVSRFRNGICGCSSQIRLRFGVRETFRCR</sequence>
<organism evidence="1">
    <name type="scientific">Panicum hallii</name>
    <dbReference type="NCBI Taxonomy" id="206008"/>
    <lineage>
        <taxon>Eukaryota</taxon>
        <taxon>Viridiplantae</taxon>
        <taxon>Streptophyta</taxon>
        <taxon>Embryophyta</taxon>
        <taxon>Tracheophyta</taxon>
        <taxon>Spermatophyta</taxon>
        <taxon>Magnoliopsida</taxon>
        <taxon>Liliopsida</taxon>
        <taxon>Poales</taxon>
        <taxon>Poaceae</taxon>
        <taxon>PACMAD clade</taxon>
        <taxon>Panicoideae</taxon>
        <taxon>Panicodae</taxon>
        <taxon>Paniceae</taxon>
        <taxon>Panicinae</taxon>
        <taxon>Panicum</taxon>
        <taxon>Panicum sect. Panicum</taxon>
    </lineage>
</organism>
<evidence type="ECO:0000313" key="1">
    <source>
        <dbReference type="EMBL" id="PVH64675.1"/>
    </source>
</evidence>
<dbReference type="AlphaFoldDB" id="A0A2T8KR72"/>
<dbReference type="EMBL" id="CM008047">
    <property type="protein sequence ID" value="PVH64675.1"/>
    <property type="molecule type" value="Genomic_DNA"/>
</dbReference>
<dbReference type="Gramene" id="PVH64675">
    <property type="protein sequence ID" value="PVH64675"/>
    <property type="gene ID" value="PAHAL_2G330800"/>
</dbReference>
<name>A0A2T8KR72_9POAL</name>
<dbReference type="Proteomes" id="UP000243499">
    <property type="component" value="Chromosome 2"/>
</dbReference>
<proteinExistence type="predicted"/>
<gene>
    <name evidence="1" type="ORF">PAHAL_2G330800</name>
</gene>